<comment type="caution">
    <text evidence="1">The sequence shown here is derived from an EMBL/GenBank/DDBJ whole genome shotgun (WGS) entry which is preliminary data.</text>
</comment>
<accession>A0ACC2X9V3</accession>
<organism evidence="1 2">
    <name type="scientific">Naganishia vaughanmartiniae</name>
    <dbReference type="NCBI Taxonomy" id="1424756"/>
    <lineage>
        <taxon>Eukaryota</taxon>
        <taxon>Fungi</taxon>
        <taxon>Dikarya</taxon>
        <taxon>Basidiomycota</taxon>
        <taxon>Agaricomycotina</taxon>
        <taxon>Tremellomycetes</taxon>
        <taxon>Filobasidiales</taxon>
        <taxon>Filobasidiaceae</taxon>
        <taxon>Naganishia</taxon>
    </lineage>
</organism>
<name>A0ACC2X9V3_9TREE</name>
<sequence length="918" mass="99237">MVQSYSTDSTVKISMSALEEAEEMAGEEDLGTEVGVKNLGAAVRLALVRREEMKQGADPHQTPQRPVLLSHISHLSGFSTETTGGTSSEGNTFSVNSEESKLNSLLHPTTPGTTSSMPSNSTTSDHASEKTPSGPKDGKSSNAHSTSATVDPSSVPCPSTYSSSDGHMSLTSSDSKLPSEKVSIPWTPFATIDATEPSAELTKNGPSPVSDGSGTVFAGVEGDAGLSNIPTTEHRAEQTVGLLALPASKRMSNRKRPSDIQELRREDAIHDWNNDENKEKDGYQQVYEQRKEMKEQFRFRSSGVTPREVPAGPSFLTSSRSSYNRNKSPKAKERDWLPADDFDLLHEDLNPSEGRSRMAKLQRQDPHAASQSSHSNSSGEHARARFDAAIQAHRKSVQFHPRTIRPRNPSKAAEPGPSEVVLDEGLPSGSAPSQSRVPSSPSYSPRIGSQERNPGLSRRPSAKRAQSHVMSWDMALLSPAPQNDEVEENPFERANKALGSTMLSTMPSEGALDLNIIEQTFAAAITSTTESVPIQEVVVEGAIEAGPFNDIASHTRPTSPSAVTVSSATSAGSRRQFTSYGDPSLPEIQASTTHTELFYLAFGNGGSSSRQSLTGSTVQKKRERAENHKADRDLRAAEKLEREERRKQPYNNNFERPADDDTTTESQSESVTEGCGTSANDSAIPEHAETVTMSKDEGAAKPEERTRTPREARVKRRAQQSQSPEPIIFAAVIPPITGITILAKDGRVISNEPDWHPTNGQASAANKPVSEKSSGPPVHHGPKIQNVGDTLRPHGTFTTARHPTMTIHTDAIRARALVTDERFDTINTSQLQAAANAGDQIAEAHLHQRERRSRLVTSQEPIPADAMQAERPLRRRPASVEADSRRKSFAASPTASTPRKPASPVMQTIHEDGTANVA</sequence>
<dbReference type="EMBL" id="JASBWU010000006">
    <property type="protein sequence ID" value="KAJ9120804.1"/>
    <property type="molecule type" value="Genomic_DNA"/>
</dbReference>
<dbReference type="Proteomes" id="UP001243375">
    <property type="component" value="Unassembled WGS sequence"/>
</dbReference>
<evidence type="ECO:0000313" key="2">
    <source>
        <dbReference type="Proteomes" id="UP001243375"/>
    </source>
</evidence>
<proteinExistence type="predicted"/>
<keyword evidence="2" id="KW-1185">Reference proteome</keyword>
<reference evidence="1" key="1">
    <citation type="submission" date="2023-04" db="EMBL/GenBank/DDBJ databases">
        <title>Draft Genome sequencing of Naganishia species isolated from polar environments using Oxford Nanopore Technology.</title>
        <authorList>
            <person name="Leo P."/>
            <person name="Venkateswaran K."/>
        </authorList>
    </citation>
    <scope>NUCLEOTIDE SEQUENCE</scope>
    <source>
        <strain evidence="1">MNA-CCFEE 5425</strain>
    </source>
</reference>
<protein>
    <submittedName>
        <fullName evidence="1">Uncharacterized protein</fullName>
    </submittedName>
</protein>
<evidence type="ECO:0000313" key="1">
    <source>
        <dbReference type="EMBL" id="KAJ9120804.1"/>
    </source>
</evidence>
<gene>
    <name evidence="1" type="ORF">QFC22_002738</name>
</gene>